<keyword evidence="3" id="KW-1185">Reference proteome</keyword>
<dbReference type="NCBIfam" id="TIGR00231">
    <property type="entry name" value="small_GTP"/>
    <property type="match status" value="1"/>
</dbReference>
<name>A0A0K0G2U3_STRVS</name>
<sequence>MSKIRIVVLGQTRVGKSTLINTFIRKDNKEYEPTVEEVIEVDFCINKKKYLINILDTSGLELFYGQRKLYFNEGDAFIIVYSVTDPKSFNYITNVYQNILTSQSEMRAGGRPIIIVGMKSDLTMERKVSIKEGTEIASKLGISFLETNKFDQSTIIDAFISLLNQNIYLKVLEQSKFITLNDKIKISNKENEKTCNIM</sequence>
<dbReference type="SMART" id="SM00175">
    <property type="entry name" value="RAB"/>
    <property type="match status" value="1"/>
</dbReference>
<keyword evidence="1" id="KW-0547">Nucleotide-binding</keyword>
<dbReference type="Gene3D" id="3.40.50.300">
    <property type="entry name" value="P-loop containing nucleotide triphosphate hydrolases"/>
    <property type="match status" value="1"/>
</dbReference>
<dbReference type="PANTHER" id="PTHR24070">
    <property type="entry name" value="RAS, DI-RAS, AND RHEB FAMILY MEMBERS OF SMALL GTPASE SUPERFAMILY"/>
    <property type="match status" value="1"/>
</dbReference>
<dbReference type="PROSITE" id="PS51420">
    <property type="entry name" value="RHO"/>
    <property type="match status" value="1"/>
</dbReference>
<proteinExistence type="predicted"/>
<dbReference type="InterPro" id="IPR027417">
    <property type="entry name" value="P-loop_NTPase"/>
</dbReference>
<evidence type="ECO:0000313" key="4">
    <source>
        <dbReference type="WBParaSite" id="SVE_1904400.1"/>
    </source>
</evidence>
<reference evidence="3" key="1">
    <citation type="submission" date="2014-07" db="EMBL/GenBank/DDBJ databases">
        <authorList>
            <person name="Martin A.A"/>
            <person name="De Silva N."/>
        </authorList>
    </citation>
    <scope>NUCLEOTIDE SEQUENCE</scope>
</reference>
<dbReference type="InterPro" id="IPR001806">
    <property type="entry name" value="Small_GTPase"/>
</dbReference>
<evidence type="ECO:0000256" key="1">
    <source>
        <dbReference type="ARBA" id="ARBA00022741"/>
    </source>
</evidence>
<dbReference type="GO" id="GO:0007165">
    <property type="term" value="P:signal transduction"/>
    <property type="evidence" value="ECO:0007669"/>
    <property type="project" value="InterPro"/>
</dbReference>
<keyword evidence="2" id="KW-0342">GTP-binding</keyword>
<dbReference type="GO" id="GO:0016020">
    <property type="term" value="C:membrane"/>
    <property type="evidence" value="ECO:0007669"/>
    <property type="project" value="InterPro"/>
</dbReference>
<evidence type="ECO:0000313" key="3">
    <source>
        <dbReference type="Proteomes" id="UP000035680"/>
    </source>
</evidence>
<protein>
    <submittedName>
        <fullName evidence="4">Ras family GTPase</fullName>
    </submittedName>
</protein>
<dbReference type="SUPFAM" id="SSF52540">
    <property type="entry name" value="P-loop containing nucleoside triphosphate hydrolases"/>
    <property type="match status" value="1"/>
</dbReference>
<evidence type="ECO:0000256" key="2">
    <source>
        <dbReference type="ARBA" id="ARBA00023134"/>
    </source>
</evidence>
<dbReference type="SMART" id="SM00174">
    <property type="entry name" value="RHO"/>
    <property type="match status" value="1"/>
</dbReference>
<organism evidence="3 4">
    <name type="scientific">Strongyloides venezuelensis</name>
    <name type="common">Threadworm</name>
    <dbReference type="NCBI Taxonomy" id="75913"/>
    <lineage>
        <taxon>Eukaryota</taxon>
        <taxon>Metazoa</taxon>
        <taxon>Ecdysozoa</taxon>
        <taxon>Nematoda</taxon>
        <taxon>Chromadorea</taxon>
        <taxon>Rhabditida</taxon>
        <taxon>Tylenchina</taxon>
        <taxon>Panagrolaimomorpha</taxon>
        <taxon>Strongyloidoidea</taxon>
        <taxon>Strongyloididae</taxon>
        <taxon>Strongyloides</taxon>
    </lineage>
</organism>
<dbReference type="PROSITE" id="PS51419">
    <property type="entry name" value="RAB"/>
    <property type="match status" value="1"/>
</dbReference>
<dbReference type="SMART" id="SM00173">
    <property type="entry name" value="RAS"/>
    <property type="match status" value="1"/>
</dbReference>
<dbReference type="GO" id="GO:0003924">
    <property type="term" value="F:GTPase activity"/>
    <property type="evidence" value="ECO:0007669"/>
    <property type="project" value="InterPro"/>
</dbReference>
<dbReference type="PRINTS" id="PR00449">
    <property type="entry name" value="RASTRNSFRMNG"/>
</dbReference>
<dbReference type="WBParaSite" id="SVE_1904400.1">
    <property type="protein sequence ID" value="SVE_1904400.1"/>
    <property type="gene ID" value="SVE_1904400"/>
</dbReference>
<dbReference type="Pfam" id="PF00071">
    <property type="entry name" value="Ras"/>
    <property type="match status" value="1"/>
</dbReference>
<dbReference type="AlphaFoldDB" id="A0A0K0G2U3"/>
<accession>A0A0K0G2U3</accession>
<dbReference type="InterPro" id="IPR005225">
    <property type="entry name" value="Small_GTP-bd"/>
</dbReference>
<dbReference type="STRING" id="75913.A0A0K0G2U3"/>
<dbReference type="PROSITE" id="PS51421">
    <property type="entry name" value="RAS"/>
    <property type="match status" value="1"/>
</dbReference>
<dbReference type="Proteomes" id="UP000035680">
    <property type="component" value="Unassembled WGS sequence"/>
</dbReference>
<dbReference type="GO" id="GO:0005525">
    <property type="term" value="F:GTP binding"/>
    <property type="evidence" value="ECO:0007669"/>
    <property type="project" value="UniProtKB-KW"/>
</dbReference>
<dbReference type="InterPro" id="IPR020849">
    <property type="entry name" value="Small_GTPase_Ras-type"/>
</dbReference>
<reference evidence="4" key="2">
    <citation type="submission" date="2015-08" db="UniProtKB">
        <authorList>
            <consortium name="WormBaseParasite"/>
        </authorList>
    </citation>
    <scope>IDENTIFICATION</scope>
</reference>